<proteinExistence type="predicted"/>
<evidence type="ECO:0000313" key="4">
    <source>
        <dbReference type="Proteomes" id="UP000254925"/>
    </source>
</evidence>
<dbReference type="PROSITE" id="PS50405">
    <property type="entry name" value="GST_CTER"/>
    <property type="match status" value="1"/>
</dbReference>
<dbReference type="Gene3D" id="3.40.30.10">
    <property type="entry name" value="Glutaredoxin"/>
    <property type="match status" value="1"/>
</dbReference>
<dbReference type="AlphaFoldDB" id="A0A370HPP9"/>
<dbReference type="PANTHER" id="PTHR44051">
    <property type="entry name" value="GLUTATHIONE S-TRANSFERASE-RELATED"/>
    <property type="match status" value="1"/>
</dbReference>
<dbReference type="Gene3D" id="1.20.1050.10">
    <property type="match status" value="1"/>
</dbReference>
<dbReference type="Pfam" id="PF13409">
    <property type="entry name" value="GST_N_2"/>
    <property type="match status" value="1"/>
</dbReference>
<dbReference type="SFLD" id="SFLDS00019">
    <property type="entry name" value="Glutathione_Transferase_(cytos"/>
    <property type="match status" value="1"/>
</dbReference>
<reference evidence="3 4" key="1">
    <citation type="submission" date="2018-07" db="EMBL/GenBank/DDBJ databases">
        <title>Genomic Encyclopedia of Type Strains, Phase IV (KMG-IV): sequencing the most valuable type-strain genomes for metagenomic binning, comparative biology and taxonomic classification.</title>
        <authorList>
            <person name="Goeker M."/>
        </authorList>
    </citation>
    <scope>NUCLEOTIDE SEQUENCE [LARGE SCALE GENOMIC DNA]</scope>
    <source>
        <strain evidence="3 4">DSM 14364</strain>
    </source>
</reference>
<dbReference type="Pfam" id="PF00043">
    <property type="entry name" value="GST_C"/>
    <property type="match status" value="1"/>
</dbReference>
<feature type="domain" description="GST N-terminal" evidence="1">
    <location>
        <begin position="1"/>
        <end position="81"/>
    </location>
</feature>
<dbReference type="InterPro" id="IPR004046">
    <property type="entry name" value="GST_C"/>
</dbReference>
<feature type="domain" description="GST C-terminal" evidence="2">
    <location>
        <begin position="87"/>
        <end position="207"/>
    </location>
</feature>
<evidence type="ECO:0000313" key="3">
    <source>
        <dbReference type="EMBL" id="RDI58874.1"/>
    </source>
</evidence>
<dbReference type="SFLD" id="SFLDG01150">
    <property type="entry name" value="Main.1:_Beta-like"/>
    <property type="match status" value="1"/>
</dbReference>
<dbReference type="SUPFAM" id="SSF52833">
    <property type="entry name" value="Thioredoxin-like"/>
    <property type="match status" value="1"/>
</dbReference>
<dbReference type="GO" id="GO:0016740">
    <property type="term" value="F:transferase activity"/>
    <property type="evidence" value="ECO:0007669"/>
    <property type="project" value="UniProtKB-KW"/>
</dbReference>
<dbReference type="NCBIfam" id="NF007831">
    <property type="entry name" value="PRK10542.1"/>
    <property type="match status" value="1"/>
</dbReference>
<dbReference type="InterPro" id="IPR036249">
    <property type="entry name" value="Thioredoxin-like_sf"/>
</dbReference>
<keyword evidence="4" id="KW-1185">Reference proteome</keyword>
<organism evidence="3 4">
    <name type="scientific">Microvirga subterranea</name>
    <dbReference type="NCBI Taxonomy" id="186651"/>
    <lineage>
        <taxon>Bacteria</taxon>
        <taxon>Pseudomonadati</taxon>
        <taxon>Pseudomonadota</taxon>
        <taxon>Alphaproteobacteria</taxon>
        <taxon>Hyphomicrobiales</taxon>
        <taxon>Methylobacteriaceae</taxon>
        <taxon>Microvirga</taxon>
    </lineage>
</organism>
<dbReference type="InterPro" id="IPR040079">
    <property type="entry name" value="Glutathione_S-Trfase"/>
</dbReference>
<gene>
    <name evidence="3" type="ORF">DES45_105399</name>
</gene>
<dbReference type="InterPro" id="IPR036282">
    <property type="entry name" value="Glutathione-S-Trfase_C_sf"/>
</dbReference>
<dbReference type="PROSITE" id="PS50404">
    <property type="entry name" value="GST_NTER"/>
    <property type="match status" value="1"/>
</dbReference>
<protein>
    <submittedName>
        <fullName evidence="3">Glutathione S-transferase</fullName>
    </submittedName>
</protein>
<dbReference type="InterPro" id="IPR010987">
    <property type="entry name" value="Glutathione-S-Trfase_C-like"/>
</dbReference>
<dbReference type="RefSeq" id="WP_173946847.1">
    <property type="nucleotide sequence ID" value="NZ_QQBB01000005.1"/>
</dbReference>
<dbReference type="SUPFAM" id="SSF47616">
    <property type="entry name" value="GST C-terminal domain-like"/>
    <property type="match status" value="1"/>
</dbReference>
<dbReference type="SFLD" id="SFLDG00358">
    <property type="entry name" value="Main_(cytGST)"/>
    <property type="match status" value="1"/>
</dbReference>
<dbReference type="CDD" id="cd03188">
    <property type="entry name" value="GST_C_Beta"/>
    <property type="match status" value="1"/>
</dbReference>
<name>A0A370HPP9_9HYPH</name>
<keyword evidence="3" id="KW-0808">Transferase</keyword>
<accession>A0A370HPP9</accession>
<dbReference type="EMBL" id="QQBB01000005">
    <property type="protein sequence ID" value="RDI58874.1"/>
    <property type="molecule type" value="Genomic_DNA"/>
</dbReference>
<sequence length="207" mass="23288">MKLYYTPGSSSLASRIVACEAGLTLEYDKVDLKNRTTASGRNYIKINPKGYVPALALDDGQVLTEVLVVVQFLADQAPQAGLIPQAGTLDRYRVQEWLGFIGMELHKGFAPLWNPLSSDDARRMAVDHLKRRFGFVDRHLEQRAYLVGERFTVADAYGFAILNWTSFHKIDMADHPHLAGYMKRIAERPKVRQALQAEGLVRALADR</sequence>
<dbReference type="PANTHER" id="PTHR44051:SF8">
    <property type="entry name" value="GLUTATHIONE S-TRANSFERASE GSTA"/>
    <property type="match status" value="1"/>
</dbReference>
<dbReference type="CDD" id="cd03057">
    <property type="entry name" value="GST_N_Beta"/>
    <property type="match status" value="1"/>
</dbReference>
<evidence type="ECO:0000259" key="1">
    <source>
        <dbReference type="PROSITE" id="PS50404"/>
    </source>
</evidence>
<comment type="caution">
    <text evidence="3">The sequence shown here is derived from an EMBL/GenBank/DDBJ whole genome shotgun (WGS) entry which is preliminary data.</text>
</comment>
<dbReference type="InterPro" id="IPR004045">
    <property type="entry name" value="Glutathione_S-Trfase_N"/>
</dbReference>
<evidence type="ECO:0000259" key="2">
    <source>
        <dbReference type="PROSITE" id="PS50405"/>
    </source>
</evidence>
<dbReference type="Proteomes" id="UP000254925">
    <property type="component" value="Unassembled WGS sequence"/>
</dbReference>